<dbReference type="AlphaFoldDB" id="A0AAV7UYZ9"/>
<dbReference type="Gene3D" id="3.30.420.10">
    <property type="entry name" value="Ribonuclease H-like superfamily/Ribonuclease H"/>
    <property type="match status" value="1"/>
</dbReference>
<proteinExistence type="predicted"/>
<organism evidence="1 2">
    <name type="scientific">Pleurodeles waltl</name>
    <name type="common">Iberian ribbed newt</name>
    <dbReference type="NCBI Taxonomy" id="8319"/>
    <lineage>
        <taxon>Eukaryota</taxon>
        <taxon>Metazoa</taxon>
        <taxon>Chordata</taxon>
        <taxon>Craniata</taxon>
        <taxon>Vertebrata</taxon>
        <taxon>Euteleostomi</taxon>
        <taxon>Amphibia</taxon>
        <taxon>Batrachia</taxon>
        <taxon>Caudata</taxon>
        <taxon>Salamandroidea</taxon>
        <taxon>Salamandridae</taxon>
        <taxon>Pleurodelinae</taxon>
        <taxon>Pleurodeles</taxon>
    </lineage>
</organism>
<comment type="caution">
    <text evidence="1">The sequence shown here is derived from an EMBL/GenBank/DDBJ whole genome shotgun (WGS) entry which is preliminary data.</text>
</comment>
<evidence type="ECO:0000313" key="1">
    <source>
        <dbReference type="EMBL" id="KAJ1193541.1"/>
    </source>
</evidence>
<name>A0AAV7UYZ9_PLEWA</name>
<accession>A0AAV7UYZ9</accession>
<dbReference type="GO" id="GO:0003676">
    <property type="term" value="F:nucleic acid binding"/>
    <property type="evidence" value="ECO:0007669"/>
    <property type="project" value="InterPro"/>
</dbReference>
<gene>
    <name evidence="1" type="ORF">NDU88_002838</name>
</gene>
<sequence length="217" mass="24888">MVERINRLVKGTILMAIQSEKEVTKMVEDMVWAHRTTINKANGCSPFEMMRGRKPGSKLTPAWMLYGNPKTLEVKSEMEKKNDVVVGDWVKIKRGRLSGGLSKLMGPFKVRQACKEYVVLENGNKWNRRRVALYQKGNDRDVKLMRDVSDGNNFMMMSDEELGCTYKGRVSENHSGSNLFQRCDVNPGDCNPGLSGNYRSQRSRKPPRYLEDYVQLK</sequence>
<keyword evidence="2" id="KW-1185">Reference proteome</keyword>
<dbReference type="EMBL" id="JANPWB010000004">
    <property type="protein sequence ID" value="KAJ1193541.1"/>
    <property type="molecule type" value="Genomic_DNA"/>
</dbReference>
<dbReference type="InterPro" id="IPR036397">
    <property type="entry name" value="RNaseH_sf"/>
</dbReference>
<evidence type="ECO:0000313" key="2">
    <source>
        <dbReference type="Proteomes" id="UP001066276"/>
    </source>
</evidence>
<reference evidence="1" key="1">
    <citation type="journal article" date="2022" name="bioRxiv">
        <title>Sequencing and chromosome-scale assembly of the giantPleurodeles waltlgenome.</title>
        <authorList>
            <person name="Brown T."/>
            <person name="Elewa A."/>
            <person name="Iarovenko S."/>
            <person name="Subramanian E."/>
            <person name="Araus A.J."/>
            <person name="Petzold A."/>
            <person name="Susuki M."/>
            <person name="Suzuki K.-i.T."/>
            <person name="Hayashi T."/>
            <person name="Toyoda A."/>
            <person name="Oliveira C."/>
            <person name="Osipova E."/>
            <person name="Leigh N.D."/>
            <person name="Simon A."/>
            <person name="Yun M.H."/>
        </authorList>
    </citation>
    <scope>NUCLEOTIDE SEQUENCE</scope>
    <source>
        <strain evidence="1">20211129_DDA</strain>
        <tissue evidence="1">Liver</tissue>
    </source>
</reference>
<dbReference type="Proteomes" id="UP001066276">
    <property type="component" value="Chromosome 2_2"/>
</dbReference>
<protein>
    <submittedName>
        <fullName evidence="1">Uncharacterized protein</fullName>
    </submittedName>
</protein>